<keyword evidence="1" id="KW-0614">Plasmid</keyword>
<dbReference type="EMBL" id="CP085145">
    <property type="protein sequence ID" value="UOA16424.1"/>
    <property type="molecule type" value="Genomic_DNA"/>
</dbReference>
<dbReference type="Proteomes" id="UP000831019">
    <property type="component" value="Plasmid pDSM109990_a"/>
</dbReference>
<evidence type="ECO:0000313" key="2">
    <source>
        <dbReference type="Proteomes" id="UP000831019"/>
    </source>
</evidence>
<proteinExistence type="predicted"/>
<organism evidence="1 2">
    <name type="scientific">Sulfitobacter dubius</name>
    <dbReference type="NCBI Taxonomy" id="218673"/>
    <lineage>
        <taxon>Bacteria</taxon>
        <taxon>Pseudomonadati</taxon>
        <taxon>Pseudomonadota</taxon>
        <taxon>Alphaproteobacteria</taxon>
        <taxon>Rhodobacterales</taxon>
        <taxon>Roseobacteraceae</taxon>
        <taxon>Sulfitobacter</taxon>
    </lineage>
</organism>
<sequence>MPLLDIFQDHHNGLTRPICGGFDVTPDDGGDVATMTRGVMAPSAGDVAVVLKNGDAITLPGLAPGVVYPVRVARVLATGTTAAGIKGLI</sequence>
<name>A0ABY3ZRJ5_9RHOB</name>
<keyword evidence="2" id="KW-1185">Reference proteome</keyword>
<evidence type="ECO:0000313" key="1">
    <source>
        <dbReference type="EMBL" id="UOA16424.1"/>
    </source>
</evidence>
<reference evidence="2" key="1">
    <citation type="journal article" date="2022" name="Microorganisms">
        <title>Beyond the ABCs#Discovery of Three New Plasmid Types in Rhodobacterales (RepQ, RepY, RepW).</title>
        <authorList>
            <person name="Freese H.M."/>
            <person name="Ringel V."/>
            <person name="Overmann J."/>
            <person name="Petersen J."/>
        </authorList>
    </citation>
    <scope>NUCLEOTIDE SEQUENCE [LARGE SCALE GENOMIC DNA]</scope>
    <source>
        <strain evidence="2">DSM 109990</strain>
        <plasmid evidence="2">pDSM109990_a</plasmid>
    </source>
</reference>
<dbReference type="RefSeq" id="WP_243263374.1">
    <property type="nucleotide sequence ID" value="NZ_CP085145.1"/>
</dbReference>
<accession>A0ABY3ZRJ5</accession>
<geneLocation type="plasmid" evidence="1 2">
    <name>pDSM109990_a</name>
</geneLocation>
<protein>
    <submittedName>
        <fullName evidence="1">Uncharacterized protein</fullName>
    </submittedName>
</protein>
<gene>
    <name evidence="1" type="ORF">DSM109990_03294</name>
</gene>